<proteinExistence type="predicted"/>
<sequence length="28" mass="3291">MSRKHEKAVWQPGIDVNLCVNILIFEHL</sequence>
<reference evidence="1" key="1">
    <citation type="submission" date="2020-04" db="EMBL/GenBank/DDBJ databases">
        <authorList>
            <person name="Broberg M."/>
        </authorList>
    </citation>
    <scope>NUCLEOTIDE SEQUENCE</scope>
</reference>
<name>A0ACA9TSX8_BIOOC</name>
<dbReference type="EMBL" id="CADEHS020000007">
    <property type="protein sequence ID" value="CAG9943919.1"/>
    <property type="molecule type" value="Genomic_DNA"/>
</dbReference>
<accession>A0ACA9TSX8</accession>
<reference evidence="1" key="2">
    <citation type="submission" date="2021-10" db="EMBL/GenBank/DDBJ databases">
        <authorList>
            <person name="Piombo E."/>
        </authorList>
    </citation>
    <scope>NUCLEOTIDE SEQUENCE</scope>
</reference>
<dbReference type="Proteomes" id="UP000836387">
    <property type="component" value="Unassembled WGS sequence"/>
</dbReference>
<keyword evidence="2" id="KW-1185">Reference proteome</keyword>
<protein>
    <submittedName>
        <fullName evidence="1">Uncharacterized protein</fullName>
    </submittedName>
</protein>
<gene>
    <name evidence="1" type="ORF">CRV2_00001081</name>
</gene>
<comment type="caution">
    <text evidence="1">The sequence shown here is derived from an EMBL/GenBank/DDBJ whole genome shotgun (WGS) entry which is preliminary data.</text>
</comment>
<organism evidence="1 2">
    <name type="scientific">Clonostachys rosea f. rosea IK726</name>
    <dbReference type="NCBI Taxonomy" id="1349383"/>
    <lineage>
        <taxon>Eukaryota</taxon>
        <taxon>Fungi</taxon>
        <taxon>Dikarya</taxon>
        <taxon>Ascomycota</taxon>
        <taxon>Pezizomycotina</taxon>
        <taxon>Sordariomycetes</taxon>
        <taxon>Hypocreomycetidae</taxon>
        <taxon>Hypocreales</taxon>
        <taxon>Bionectriaceae</taxon>
        <taxon>Clonostachys</taxon>
    </lineage>
</organism>
<evidence type="ECO:0000313" key="2">
    <source>
        <dbReference type="Proteomes" id="UP000836387"/>
    </source>
</evidence>
<evidence type="ECO:0000313" key="1">
    <source>
        <dbReference type="EMBL" id="CAG9943919.1"/>
    </source>
</evidence>